<evidence type="ECO:0000256" key="12">
    <source>
        <dbReference type="PROSITE-ProRule" id="PRU00546"/>
    </source>
</evidence>
<dbReference type="Gene3D" id="2.10.230.10">
    <property type="entry name" value="Heat shock protein DnaJ, cysteine-rich domain"/>
    <property type="match status" value="1"/>
</dbReference>
<dbReference type="KEGG" id="mhyv:MHSN_02155"/>
<keyword evidence="3 11" id="KW-0479">Metal-binding</keyword>
<dbReference type="RefSeq" id="WP_119863867.1">
    <property type="nucleotide sequence ID" value="NZ_CP008748.1"/>
</dbReference>
<keyword evidence="2 11" id="KW-0235">DNA replication</keyword>
<dbReference type="PROSITE" id="PS51188">
    <property type="entry name" value="ZF_CR"/>
    <property type="match status" value="1"/>
</dbReference>
<feature type="domain" description="CR-type" evidence="14">
    <location>
        <begin position="146"/>
        <end position="224"/>
    </location>
</feature>
<comment type="function">
    <text evidence="11">Participates actively in the response to hyperosmotic and heat shock by preventing the aggregation of stress-denatured proteins and by disaggregating proteins, also in an autonomous, DnaK-independent fashion. Unfolded proteins bind initially to DnaJ; upon interaction with the DnaJ-bound protein, DnaK hydrolyzes its bound ATP, resulting in the formation of a stable complex. GrpE releases ADP from DnaK; ATP binding to DnaK triggers the release of the substrate protein, thus completing the reaction cycle. Several rounds of ATP-dependent interactions between DnaJ, DnaK and GrpE are required for fully efficient folding. Also involved, together with DnaK and GrpE, in the DNA replication of plasmids through activation of initiation proteins.</text>
</comment>
<evidence type="ECO:0000256" key="7">
    <source>
        <dbReference type="ARBA" id="ARBA00023016"/>
    </source>
</evidence>
<dbReference type="Pfam" id="PF00684">
    <property type="entry name" value="DnaJ_CXXCXGXG"/>
    <property type="match status" value="1"/>
</dbReference>
<dbReference type="InterPro" id="IPR001305">
    <property type="entry name" value="HSP_DnaJ_Cys-rich_dom"/>
</dbReference>
<keyword evidence="8 11" id="KW-0143">Chaperone</keyword>
<evidence type="ECO:0000256" key="6">
    <source>
        <dbReference type="ARBA" id="ARBA00022833"/>
    </source>
</evidence>
<evidence type="ECO:0000256" key="3">
    <source>
        <dbReference type="ARBA" id="ARBA00022723"/>
    </source>
</evidence>
<proteinExistence type="inferred from homology"/>
<evidence type="ECO:0000259" key="13">
    <source>
        <dbReference type="PROSITE" id="PS50076"/>
    </source>
</evidence>
<evidence type="ECO:0000313" key="15">
    <source>
        <dbReference type="EMBL" id="ASI53981.1"/>
    </source>
</evidence>
<evidence type="ECO:0000256" key="4">
    <source>
        <dbReference type="ARBA" id="ARBA00022737"/>
    </source>
</evidence>
<dbReference type="CDD" id="cd10719">
    <property type="entry name" value="DnaJ_zf"/>
    <property type="match status" value="1"/>
</dbReference>
<evidence type="ECO:0000256" key="10">
    <source>
        <dbReference type="ARBA" id="ARBA00067609"/>
    </source>
</evidence>
<dbReference type="InterPro" id="IPR002939">
    <property type="entry name" value="DnaJ_C"/>
</dbReference>
<sequence length="376" mass="41957">MKNKRDYYEVLGISKTASEKDIKTAYRKLAMEYHPDRNKAPDAEEKFKEVSEAYEILSDPEKRQKYDKYGHNAFNQNSFSGSAEDIFESFFKDFSFGGDFEGGDPFADIFGAFTGRSSRGSRGETRRKGEDLQTKITISFLESVLGVEKTVNLEKFTVCSHCNGSKADSKSDIRTCSKCNGAGEIRQSMGFFTSVSTCPKCYGKGQEIYKTCHICRGEGFEKKLVQEKITIPGGVENGQNLVLSGYGRPSLSGGQPGDLYILITVKPHKHFERIPNNNIVLNVPVSVFDIMNEVKLTIPTPYGPTSIKLSNSMNINDPIKLNGYGFPSIKGNGKGMLIVILKPYIPKMSKASQSKIKEVSEQTKDTNYSDWLKEFN</sequence>
<dbReference type="GO" id="GO:0005524">
    <property type="term" value="F:ATP binding"/>
    <property type="evidence" value="ECO:0007669"/>
    <property type="project" value="InterPro"/>
</dbReference>
<dbReference type="PANTHER" id="PTHR43096">
    <property type="entry name" value="DNAJ HOMOLOG 1, MITOCHONDRIAL-RELATED"/>
    <property type="match status" value="1"/>
</dbReference>
<dbReference type="SUPFAM" id="SSF57938">
    <property type="entry name" value="DnaJ/Hsp40 cysteine-rich domain"/>
    <property type="match status" value="1"/>
</dbReference>
<comment type="subunit">
    <text evidence="11">Homodimer.</text>
</comment>
<evidence type="ECO:0000256" key="9">
    <source>
        <dbReference type="ARBA" id="ARBA00061004"/>
    </source>
</evidence>
<dbReference type="HAMAP" id="MF_01152">
    <property type="entry name" value="DnaJ"/>
    <property type="match status" value="1"/>
</dbReference>
<dbReference type="GO" id="GO:0009408">
    <property type="term" value="P:response to heat"/>
    <property type="evidence" value="ECO:0007669"/>
    <property type="project" value="InterPro"/>
</dbReference>
<feature type="binding site" evidence="11">
    <location>
        <position position="201"/>
    </location>
    <ligand>
        <name>Zn(2+)</name>
        <dbReference type="ChEBI" id="CHEBI:29105"/>
        <label>2</label>
    </ligand>
</feature>
<dbReference type="InterPro" id="IPR008971">
    <property type="entry name" value="HSP40/DnaJ_pept-bd"/>
</dbReference>
<accession>A0A4P1QGB8</accession>
<gene>
    <name evidence="11" type="primary">dnaJ</name>
    <name evidence="15" type="ORF">MHSN_02155</name>
    <name evidence="16" type="ORF">QJ129_03215</name>
</gene>
<dbReference type="GO" id="GO:0051082">
    <property type="term" value="F:unfolded protein binding"/>
    <property type="evidence" value="ECO:0007669"/>
    <property type="project" value="UniProtKB-UniRule"/>
</dbReference>
<keyword evidence="6 11" id="KW-0862">Zinc</keyword>
<dbReference type="GO" id="GO:0008270">
    <property type="term" value="F:zinc ion binding"/>
    <property type="evidence" value="ECO:0007669"/>
    <property type="project" value="UniProtKB-UniRule"/>
</dbReference>
<dbReference type="GO" id="GO:0006260">
    <property type="term" value="P:DNA replication"/>
    <property type="evidence" value="ECO:0007669"/>
    <property type="project" value="UniProtKB-KW"/>
</dbReference>
<reference evidence="16" key="2">
    <citation type="submission" date="2023-04" db="EMBL/GenBank/DDBJ databases">
        <title>Genomes of recent Mycoplasma hyosynoviae isolates 2023.</title>
        <authorList>
            <person name="Spergser J."/>
        </authorList>
    </citation>
    <scope>NUCLEOTIDE SEQUENCE</scope>
    <source>
        <strain evidence="16">SN1J23N</strain>
    </source>
</reference>
<keyword evidence="5 11" id="KW-0863">Zinc-finger</keyword>
<dbReference type="Gene3D" id="1.10.287.110">
    <property type="entry name" value="DnaJ domain"/>
    <property type="match status" value="1"/>
</dbReference>
<comment type="caution">
    <text evidence="11">Lacks conserved residue(s) required for the propagation of feature annotation.</text>
</comment>
<dbReference type="CDD" id="cd10747">
    <property type="entry name" value="DnaJ_C"/>
    <property type="match status" value="1"/>
</dbReference>
<evidence type="ECO:0000256" key="1">
    <source>
        <dbReference type="ARBA" id="ARBA00022490"/>
    </source>
</evidence>
<dbReference type="FunFam" id="2.10.230.10:FF:000002">
    <property type="entry name" value="Molecular chaperone DnaJ"/>
    <property type="match status" value="1"/>
</dbReference>
<dbReference type="Proteomes" id="UP001233782">
    <property type="component" value="Unassembled WGS sequence"/>
</dbReference>
<dbReference type="SMART" id="SM00271">
    <property type="entry name" value="DnaJ"/>
    <property type="match status" value="1"/>
</dbReference>
<evidence type="ECO:0000256" key="5">
    <source>
        <dbReference type="ARBA" id="ARBA00022771"/>
    </source>
</evidence>
<feature type="binding site" evidence="11">
    <location>
        <position position="159"/>
    </location>
    <ligand>
        <name>Zn(2+)</name>
        <dbReference type="ChEBI" id="CHEBI:29105"/>
        <label>1</label>
    </ligand>
</feature>
<organism evidence="15 17">
    <name type="scientific">Metamycoplasma hyosynoviae</name>
    <dbReference type="NCBI Taxonomy" id="29559"/>
    <lineage>
        <taxon>Bacteria</taxon>
        <taxon>Bacillati</taxon>
        <taxon>Mycoplasmatota</taxon>
        <taxon>Mycoplasmoidales</taxon>
        <taxon>Metamycoplasmataceae</taxon>
        <taxon>Metamycoplasma</taxon>
    </lineage>
</organism>
<feature type="binding site" evidence="11">
    <location>
        <position position="162"/>
    </location>
    <ligand>
        <name>Zn(2+)</name>
        <dbReference type="ChEBI" id="CHEBI:29105"/>
        <label>1</label>
    </ligand>
</feature>
<reference evidence="15 17" key="1">
    <citation type="submission" date="2014-06" db="EMBL/GenBank/DDBJ databases">
        <title>The Whole Genome Sequence of Mycoplasma hyosynoviae strain ATCC 27095.</title>
        <authorList>
            <person name="Calcutt M.J."/>
            <person name="Foecking M.F."/>
        </authorList>
    </citation>
    <scope>NUCLEOTIDE SEQUENCE [LARGE SCALE GENOMIC DNA]</scope>
    <source>
        <strain evidence="15 17">M60</strain>
    </source>
</reference>
<evidence type="ECO:0000313" key="17">
    <source>
        <dbReference type="Proteomes" id="UP000264882"/>
    </source>
</evidence>
<comment type="subcellular location">
    <subcellularLocation>
        <location evidence="11">Cytoplasm</location>
    </subcellularLocation>
</comment>
<evidence type="ECO:0000313" key="16">
    <source>
        <dbReference type="EMBL" id="MDI3048251.1"/>
    </source>
</evidence>
<evidence type="ECO:0000259" key="14">
    <source>
        <dbReference type="PROSITE" id="PS51188"/>
    </source>
</evidence>
<feature type="binding site" evidence="11">
    <location>
        <position position="179"/>
    </location>
    <ligand>
        <name>Zn(2+)</name>
        <dbReference type="ChEBI" id="CHEBI:29105"/>
        <label>2</label>
    </ligand>
</feature>
<dbReference type="Pfam" id="PF00226">
    <property type="entry name" value="DnaJ"/>
    <property type="match status" value="1"/>
</dbReference>
<dbReference type="GO" id="GO:0005737">
    <property type="term" value="C:cytoplasm"/>
    <property type="evidence" value="ECO:0007669"/>
    <property type="project" value="UniProtKB-SubCell"/>
</dbReference>
<dbReference type="InterPro" id="IPR036869">
    <property type="entry name" value="J_dom_sf"/>
</dbReference>
<dbReference type="InterPro" id="IPR012724">
    <property type="entry name" value="DnaJ"/>
</dbReference>
<feature type="binding site" evidence="11">
    <location>
        <position position="176"/>
    </location>
    <ligand>
        <name>Zn(2+)</name>
        <dbReference type="ChEBI" id="CHEBI:29105"/>
        <label>2</label>
    </ligand>
</feature>
<dbReference type="PANTHER" id="PTHR43096:SF48">
    <property type="entry name" value="CHAPERONE PROTEIN DNAJ"/>
    <property type="match status" value="1"/>
</dbReference>
<comment type="domain">
    <text evidence="11">The J domain is necessary and sufficient to stimulate DnaK ATPase activity. Zinc center 1 plays an important role in the autonomous, DnaK-independent chaperone activity of DnaJ. Zinc center 2 is essential for interaction with DnaK and for DnaJ activity.</text>
</comment>
<dbReference type="PROSITE" id="PS00636">
    <property type="entry name" value="DNAJ_1"/>
    <property type="match status" value="1"/>
</dbReference>
<evidence type="ECO:0000256" key="11">
    <source>
        <dbReference type="HAMAP-Rule" id="MF_01152"/>
    </source>
</evidence>
<dbReference type="GO" id="GO:0042026">
    <property type="term" value="P:protein refolding"/>
    <property type="evidence" value="ECO:0007669"/>
    <property type="project" value="TreeGrafter"/>
</dbReference>
<keyword evidence="4 11" id="KW-0677">Repeat</keyword>
<dbReference type="PROSITE" id="PS50076">
    <property type="entry name" value="DNAJ_2"/>
    <property type="match status" value="1"/>
</dbReference>
<evidence type="ECO:0000256" key="2">
    <source>
        <dbReference type="ARBA" id="ARBA00022705"/>
    </source>
</evidence>
<dbReference type="SUPFAM" id="SSF49493">
    <property type="entry name" value="HSP40/DnaJ peptide-binding domain"/>
    <property type="match status" value="2"/>
</dbReference>
<feature type="zinc finger region" description="CR-type" evidence="12">
    <location>
        <begin position="146"/>
        <end position="224"/>
    </location>
</feature>
<feature type="binding site" evidence="11">
    <location>
        <position position="215"/>
    </location>
    <ligand>
        <name>Zn(2+)</name>
        <dbReference type="ChEBI" id="CHEBI:29105"/>
        <label>1</label>
    </ligand>
</feature>
<keyword evidence="1 11" id="KW-0963">Cytoplasm</keyword>
<dbReference type="Gene3D" id="2.60.260.20">
    <property type="entry name" value="Urease metallochaperone UreE, N-terminal domain"/>
    <property type="match status" value="2"/>
</dbReference>
<protein>
    <recommendedName>
        <fullName evidence="10 11">Chaperone protein DnaJ</fullName>
    </recommendedName>
</protein>
<dbReference type="PRINTS" id="PR00625">
    <property type="entry name" value="JDOMAIN"/>
</dbReference>
<dbReference type="Proteomes" id="UP000264882">
    <property type="component" value="Chromosome"/>
</dbReference>
<dbReference type="Pfam" id="PF01556">
    <property type="entry name" value="DnaJ_C"/>
    <property type="match status" value="1"/>
</dbReference>
<comment type="similarity">
    <text evidence="9 11">Belongs to the DnaJ family.</text>
</comment>
<dbReference type="InterPro" id="IPR036410">
    <property type="entry name" value="HSP_DnaJ_Cys-rich_dom_sf"/>
</dbReference>
<feature type="domain" description="J" evidence="13">
    <location>
        <begin position="6"/>
        <end position="70"/>
    </location>
</feature>
<name>A0A4P1QGB8_9BACT</name>
<keyword evidence="17" id="KW-1185">Reference proteome</keyword>
<evidence type="ECO:0000256" key="8">
    <source>
        <dbReference type="ARBA" id="ARBA00023186"/>
    </source>
</evidence>
<dbReference type="SUPFAM" id="SSF46565">
    <property type="entry name" value="Chaperone J-domain"/>
    <property type="match status" value="1"/>
</dbReference>
<comment type="cofactor">
    <cofactor evidence="11">
        <name>Zn(2+)</name>
        <dbReference type="ChEBI" id="CHEBI:29105"/>
    </cofactor>
    <text evidence="11">Binds 2 Zn(2+) ions per monomer.</text>
</comment>
<dbReference type="AlphaFoldDB" id="A0A4P1QGB8"/>
<dbReference type="InterPro" id="IPR001623">
    <property type="entry name" value="DnaJ_domain"/>
</dbReference>
<dbReference type="CDD" id="cd06257">
    <property type="entry name" value="DnaJ"/>
    <property type="match status" value="1"/>
</dbReference>
<feature type="binding site" evidence="11">
    <location>
        <position position="198"/>
    </location>
    <ligand>
        <name>Zn(2+)</name>
        <dbReference type="ChEBI" id="CHEBI:29105"/>
        <label>2</label>
    </ligand>
</feature>
<dbReference type="EMBL" id="CP008748">
    <property type="protein sequence ID" value="ASI53981.1"/>
    <property type="molecule type" value="Genomic_DNA"/>
</dbReference>
<dbReference type="InterPro" id="IPR018253">
    <property type="entry name" value="DnaJ_domain_CS"/>
</dbReference>
<dbReference type="EMBL" id="JASBCP010000008">
    <property type="protein sequence ID" value="MDI3048251.1"/>
    <property type="molecule type" value="Genomic_DNA"/>
</dbReference>
<feature type="binding site" evidence="11">
    <location>
        <position position="212"/>
    </location>
    <ligand>
        <name>Zn(2+)</name>
        <dbReference type="ChEBI" id="CHEBI:29105"/>
        <label>1</label>
    </ligand>
</feature>
<keyword evidence="7 11" id="KW-0346">Stress response</keyword>
<dbReference type="GO" id="GO:0031072">
    <property type="term" value="F:heat shock protein binding"/>
    <property type="evidence" value="ECO:0007669"/>
    <property type="project" value="InterPro"/>
</dbReference>